<dbReference type="RefSeq" id="WP_207118177.1">
    <property type="nucleotide sequence ID" value="NZ_JAFLEQ010000003.1"/>
</dbReference>
<accession>A0A939E0G7</accession>
<sequence length="279" mass="29452">MDPIAQLFTPVQHAAVWLGAFIHHRVAYDDMHDALFTLATSHRFNGGDGPGLAEMCKLVRRASSGAADRLPPGHPLVQLVLTGPGDIPPVAAGTEAARTVTATGAGALVVADANPAVDHVFVPVPEHPVDLAAWDPDDGPATGWNWRHFRVGTTPTPPAAVGAGDADHLLTTATDRAAALVAQAGGRTTRAWGGPDPRLTVGRLSDYYDYPGLPPHTPARTLKLLARADRVTAIIHTTVIALNDHSFDGELYQLARPIRLARQAAVNYALAEFARTPTG</sequence>
<organism evidence="1 2">
    <name type="scientific">Corynebacterium mendelii</name>
    <dbReference type="NCBI Taxonomy" id="2765362"/>
    <lineage>
        <taxon>Bacteria</taxon>
        <taxon>Bacillati</taxon>
        <taxon>Actinomycetota</taxon>
        <taxon>Actinomycetes</taxon>
        <taxon>Mycobacteriales</taxon>
        <taxon>Corynebacteriaceae</taxon>
        <taxon>Corynebacterium</taxon>
    </lineage>
</organism>
<proteinExistence type="predicted"/>
<evidence type="ECO:0000313" key="1">
    <source>
        <dbReference type="EMBL" id="MBN9643471.1"/>
    </source>
</evidence>
<dbReference type="Proteomes" id="UP000664332">
    <property type="component" value="Unassembled WGS sequence"/>
</dbReference>
<dbReference type="AlphaFoldDB" id="A0A939E0G7"/>
<dbReference type="EMBL" id="JAFLEQ010000003">
    <property type="protein sequence ID" value="MBN9643471.1"/>
    <property type="molecule type" value="Genomic_DNA"/>
</dbReference>
<reference evidence="1" key="1">
    <citation type="submission" date="2021-03" db="EMBL/GenBank/DDBJ databases">
        <authorList>
            <person name="Sun Q."/>
        </authorList>
    </citation>
    <scope>NUCLEOTIDE SEQUENCE</scope>
    <source>
        <strain evidence="1">CCM 8862</strain>
    </source>
</reference>
<gene>
    <name evidence="1" type="ORF">JZY06_02340</name>
</gene>
<keyword evidence="2" id="KW-1185">Reference proteome</keyword>
<evidence type="ECO:0000313" key="2">
    <source>
        <dbReference type="Proteomes" id="UP000664332"/>
    </source>
</evidence>
<protein>
    <submittedName>
        <fullName evidence="1">Uncharacterized protein</fullName>
    </submittedName>
</protein>
<name>A0A939E0G7_9CORY</name>
<comment type="caution">
    <text evidence="1">The sequence shown here is derived from an EMBL/GenBank/DDBJ whole genome shotgun (WGS) entry which is preliminary data.</text>
</comment>